<organism evidence="1 2">
    <name type="scientific">Polychaeton citri CBS 116435</name>
    <dbReference type="NCBI Taxonomy" id="1314669"/>
    <lineage>
        <taxon>Eukaryota</taxon>
        <taxon>Fungi</taxon>
        <taxon>Dikarya</taxon>
        <taxon>Ascomycota</taxon>
        <taxon>Pezizomycotina</taxon>
        <taxon>Dothideomycetes</taxon>
        <taxon>Dothideomycetidae</taxon>
        <taxon>Capnodiales</taxon>
        <taxon>Capnodiaceae</taxon>
        <taxon>Polychaeton</taxon>
    </lineage>
</organism>
<dbReference type="Proteomes" id="UP000799441">
    <property type="component" value="Unassembled WGS sequence"/>
</dbReference>
<dbReference type="EMBL" id="MU003851">
    <property type="protein sequence ID" value="KAF2717123.1"/>
    <property type="molecule type" value="Genomic_DNA"/>
</dbReference>
<evidence type="ECO:0000313" key="2">
    <source>
        <dbReference type="Proteomes" id="UP000799441"/>
    </source>
</evidence>
<gene>
    <name evidence="1" type="ORF">K431DRAFT_161622</name>
</gene>
<keyword evidence="2" id="KW-1185">Reference proteome</keyword>
<evidence type="ECO:0000313" key="1">
    <source>
        <dbReference type="EMBL" id="KAF2717123.1"/>
    </source>
</evidence>
<comment type="caution">
    <text evidence="1">The sequence shown here is derived from an EMBL/GenBank/DDBJ whole genome shotgun (WGS) entry which is preliminary data.</text>
</comment>
<name>A0A9P4PY65_9PEZI</name>
<proteinExistence type="predicted"/>
<protein>
    <submittedName>
        <fullName evidence="1">Uncharacterized protein</fullName>
    </submittedName>
</protein>
<sequence length="177" mass="19859">MSRLRRVDRHHQPPCRAVRSSRASFVATPGCRNHASVAITARKDQRSCSERSTLPGQTCKPGGPLCEMRHESSRARRVSRAAVAGTRPDSRPTRRKDLLLTALYSSLFRLRALPLHTRDWAIEAQSSDMRFEGLSFHLRIAGAEHAVDGAGRRYMLRDCTYTSGTVARQRFAILMQG</sequence>
<dbReference type="AlphaFoldDB" id="A0A9P4PY65"/>
<reference evidence="1" key="1">
    <citation type="journal article" date="2020" name="Stud. Mycol.">
        <title>101 Dothideomycetes genomes: a test case for predicting lifestyles and emergence of pathogens.</title>
        <authorList>
            <person name="Haridas S."/>
            <person name="Albert R."/>
            <person name="Binder M."/>
            <person name="Bloem J."/>
            <person name="Labutti K."/>
            <person name="Salamov A."/>
            <person name="Andreopoulos B."/>
            <person name="Baker S."/>
            <person name="Barry K."/>
            <person name="Bills G."/>
            <person name="Bluhm B."/>
            <person name="Cannon C."/>
            <person name="Castanera R."/>
            <person name="Culley D."/>
            <person name="Daum C."/>
            <person name="Ezra D."/>
            <person name="Gonzalez J."/>
            <person name="Henrissat B."/>
            <person name="Kuo A."/>
            <person name="Liang C."/>
            <person name="Lipzen A."/>
            <person name="Lutzoni F."/>
            <person name="Magnuson J."/>
            <person name="Mondo S."/>
            <person name="Nolan M."/>
            <person name="Ohm R."/>
            <person name="Pangilinan J."/>
            <person name="Park H.-J."/>
            <person name="Ramirez L."/>
            <person name="Alfaro M."/>
            <person name="Sun H."/>
            <person name="Tritt A."/>
            <person name="Yoshinaga Y."/>
            <person name="Zwiers L.-H."/>
            <person name="Turgeon B."/>
            <person name="Goodwin S."/>
            <person name="Spatafora J."/>
            <person name="Crous P."/>
            <person name="Grigoriev I."/>
        </authorList>
    </citation>
    <scope>NUCLEOTIDE SEQUENCE</scope>
    <source>
        <strain evidence="1">CBS 116435</strain>
    </source>
</reference>
<accession>A0A9P4PY65</accession>